<evidence type="ECO:0000256" key="2">
    <source>
        <dbReference type="SAM" id="MobiDB-lite"/>
    </source>
</evidence>
<dbReference type="Pfam" id="PF21007">
    <property type="entry name" value="FBF1"/>
    <property type="match status" value="1"/>
</dbReference>
<keyword evidence="5" id="KW-1185">Reference proteome</keyword>
<dbReference type="PANTHER" id="PTHR33689:SF1">
    <property type="entry name" value="FAS-BINDING FACTOR 1"/>
    <property type="match status" value="1"/>
</dbReference>
<evidence type="ECO:0000313" key="5">
    <source>
        <dbReference type="Proteomes" id="UP000694546"/>
    </source>
</evidence>
<evidence type="ECO:0000256" key="1">
    <source>
        <dbReference type="SAM" id="Coils"/>
    </source>
</evidence>
<feature type="region of interest" description="Disordered" evidence="2">
    <location>
        <begin position="674"/>
        <end position="715"/>
    </location>
</feature>
<dbReference type="OMA" id="SFGHQYR"/>
<dbReference type="GO" id="GO:0097539">
    <property type="term" value="C:ciliary transition fiber"/>
    <property type="evidence" value="ECO:0007669"/>
    <property type="project" value="InterPro"/>
</dbReference>
<dbReference type="InterPro" id="IPR033561">
    <property type="entry name" value="FBF1"/>
</dbReference>
<feature type="coiled-coil region" evidence="1">
    <location>
        <begin position="793"/>
        <end position="845"/>
    </location>
</feature>
<feature type="compositionally biased region" description="Basic and acidic residues" evidence="2">
    <location>
        <begin position="185"/>
        <end position="198"/>
    </location>
</feature>
<name>A0A8C4ZFB3_GADMO</name>
<accession>A0A8C4ZFB3</accession>
<feature type="region of interest" description="Disordered" evidence="2">
    <location>
        <begin position="15"/>
        <end position="565"/>
    </location>
</feature>
<feature type="domain" description="Fas-binding factor 1 C-terminal" evidence="3">
    <location>
        <begin position="628"/>
        <end position="1148"/>
    </location>
</feature>
<dbReference type="GO" id="GO:0005814">
    <property type="term" value="C:centriole"/>
    <property type="evidence" value="ECO:0007669"/>
    <property type="project" value="TreeGrafter"/>
</dbReference>
<feature type="compositionally biased region" description="Basic and acidic residues" evidence="2">
    <location>
        <begin position="255"/>
        <end position="282"/>
    </location>
</feature>
<dbReference type="InterPro" id="IPR049390">
    <property type="entry name" value="FBF1_C"/>
</dbReference>
<protein>
    <recommendedName>
        <fullName evidence="3">Fas-binding factor 1 C-terminal domain-containing protein</fullName>
    </recommendedName>
</protein>
<evidence type="ECO:0000259" key="3">
    <source>
        <dbReference type="Pfam" id="PF21007"/>
    </source>
</evidence>
<gene>
    <name evidence="4" type="primary">fbf1</name>
</gene>
<reference evidence="4" key="2">
    <citation type="submission" date="2025-09" db="UniProtKB">
        <authorList>
            <consortium name="Ensembl"/>
        </authorList>
    </citation>
    <scope>IDENTIFICATION</scope>
</reference>
<dbReference type="GO" id="GO:0036064">
    <property type="term" value="C:ciliary basal body"/>
    <property type="evidence" value="ECO:0007669"/>
    <property type="project" value="TreeGrafter"/>
</dbReference>
<dbReference type="GO" id="GO:0060271">
    <property type="term" value="P:cilium assembly"/>
    <property type="evidence" value="ECO:0007669"/>
    <property type="project" value="InterPro"/>
</dbReference>
<feature type="compositionally biased region" description="Basic and acidic residues" evidence="2">
    <location>
        <begin position="215"/>
        <end position="227"/>
    </location>
</feature>
<feature type="compositionally biased region" description="Pro residues" evidence="2">
    <location>
        <begin position="168"/>
        <end position="179"/>
    </location>
</feature>
<feature type="coiled-coil region" evidence="1">
    <location>
        <begin position="960"/>
        <end position="1001"/>
    </location>
</feature>
<dbReference type="GeneID" id="115561793"/>
<feature type="compositionally biased region" description="Acidic residues" evidence="2">
    <location>
        <begin position="441"/>
        <end position="450"/>
    </location>
</feature>
<feature type="compositionally biased region" description="Basic and acidic residues" evidence="2">
    <location>
        <begin position="866"/>
        <end position="883"/>
    </location>
</feature>
<evidence type="ECO:0000313" key="4">
    <source>
        <dbReference type="Ensembl" id="ENSGMOP00000012045.2"/>
    </source>
</evidence>
<dbReference type="GeneTree" id="ENSGT00940000168137"/>
<feature type="compositionally biased region" description="Low complexity" evidence="2">
    <location>
        <begin position="496"/>
        <end position="505"/>
    </location>
</feature>
<dbReference type="Ensembl" id="ENSGMOT00000012370.2">
    <property type="protein sequence ID" value="ENSGMOP00000012045.2"/>
    <property type="gene ID" value="ENSGMOG00000011258.2"/>
</dbReference>
<dbReference type="PANTHER" id="PTHR33689">
    <property type="entry name" value="FAS-BINDING FACTOR 1"/>
    <property type="match status" value="1"/>
</dbReference>
<feature type="compositionally biased region" description="Acidic residues" evidence="2">
    <location>
        <begin position="144"/>
        <end position="159"/>
    </location>
</feature>
<sequence>MAFKPKSRLLRGSFEDKLSDTDFSAQGKPKRAAALNRSSKSDDFFQKLAEEAEREAGVEDSDVSEADPTDILKNLKDMDDMEADLFGAKKPGSAPPQAKRSSPPGARAESTARAGGAGSTSEPKKPSSAPSASSSQGYRKFDFSDLDDPLIDLLDELDLEETKSEPSKVPPKKPVPSPTGTPVLKTKEPAKVVKKGEELTFDDDEDDLIDALGFDNDKEIPKKKEASPLKSSSDPPQRARTRLDEILGRGTPPRLLERPPTGERKEEAPQPMSRQDRDKPGSAKEPLLEDELGFGSYQPTLGSAPEGRQSRRQSVRFSTEDISSSTLERKAKPSAKPTTPNPAPTTTNPATSPSRARSSSDWLGLKPSDELTFLDDDEPVVTDTIRDPTSPAAGRRNSPASTNEKDGTAMPRDPAPSPAHFPNKAPKTEEGRSQKGRVEEVEQEGEEQEEEKQKNNEEEEDWLSGALSRRKALGASQPERRRSMQEESLGPGGGEEVVSSTVGKPAPSPAPSARRQETEENSSSLLTGRMPSPGVHSKAVRDVAPTQGTQLTPSPAPALQPQVTPSTESLQQLLLQQQQLMQSQFLGLGGALDYGCLLKPDRAEPHLGDRQALQARIAHLEGQVRGLLLERDQTQMLMENVRLRHQQDMEQLETAHRARVQLLEASWSQREARARQESKDLAESLAAAGRTAEQQRAELAAAHQRRLAQSQQDRDREVQRLRDLQRQSILEVKQDHEEQLLRLKRLKEEEIEAVTSATSQTRSLTGVMEQMEGFSCRLGELSCRVESTHEHTAQGLEQGARQREEQLRVMQERLGQQQRAMAEERARLKEVITRMEVQLGEQQRQLEKERWRVTAEQAKAESSQRSLEEERRALNQHTSMEREELERAKNALLEEQQAVMTRCGEERRKMAAEWAQLHAAEKTRQEQEERRAGRHLERDAHAHSNIISIAQEQAEVKLRSGELQQREGALAREREALERQLEEAQREKDRLSATALKLQARAQEVEAFSKLATEKFEEGERALQTARGVESEHQARLRSIHSQIERLRQQEEQLLQERVRMTDLRTGEERFRQSYRPLASHPNTGPPGHTDFSAMWPSPATPELVVVPASPQPSRYGLQASLALLRHTAEKDRDFLQDEQFFLETLKKGALQSLFHTQ</sequence>
<dbReference type="AlphaFoldDB" id="A0A8C4ZFB3"/>
<feature type="compositionally biased region" description="Basic and acidic residues" evidence="2">
    <location>
        <begin position="39"/>
        <end position="57"/>
    </location>
</feature>
<feature type="region of interest" description="Disordered" evidence="2">
    <location>
        <begin position="1077"/>
        <end position="1096"/>
    </location>
</feature>
<feature type="coiled-coil region" evidence="1">
    <location>
        <begin position="1030"/>
        <end position="1064"/>
    </location>
</feature>
<feature type="compositionally biased region" description="Low complexity" evidence="2">
    <location>
        <begin position="126"/>
        <end position="135"/>
    </location>
</feature>
<keyword evidence="1" id="KW-0175">Coiled coil</keyword>
<dbReference type="OrthoDB" id="8195456at2759"/>
<feature type="compositionally biased region" description="Low complexity" evidence="2">
    <location>
        <begin position="334"/>
        <end position="360"/>
    </location>
</feature>
<feature type="compositionally biased region" description="Acidic residues" evidence="2">
    <location>
        <begin position="58"/>
        <end position="68"/>
    </location>
</feature>
<organism evidence="4 5">
    <name type="scientific">Gadus morhua</name>
    <name type="common">Atlantic cod</name>
    <dbReference type="NCBI Taxonomy" id="8049"/>
    <lineage>
        <taxon>Eukaryota</taxon>
        <taxon>Metazoa</taxon>
        <taxon>Chordata</taxon>
        <taxon>Craniata</taxon>
        <taxon>Vertebrata</taxon>
        <taxon>Euteleostomi</taxon>
        <taxon>Actinopterygii</taxon>
        <taxon>Neopterygii</taxon>
        <taxon>Teleostei</taxon>
        <taxon>Neoteleostei</taxon>
        <taxon>Acanthomorphata</taxon>
        <taxon>Zeiogadaria</taxon>
        <taxon>Gadariae</taxon>
        <taxon>Gadiformes</taxon>
        <taxon>Gadoidei</taxon>
        <taxon>Gadidae</taxon>
        <taxon>Gadus</taxon>
    </lineage>
</organism>
<feature type="region of interest" description="Disordered" evidence="2">
    <location>
        <begin position="857"/>
        <end position="883"/>
    </location>
</feature>
<dbReference type="Proteomes" id="UP000694546">
    <property type="component" value="Chromosome 2"/>
</dbReference>
<feature type="compositionally biased region" description="Acidic residues" evidence="2">
    <location>
        <begin position="199"/>
        <end position="209"/>
    </location>
</feature>
<dbReference type="RefSeq" id="XP_030237891.1">
    <property type="nucleotide sequence ID" value="XM_030382031.1"/>
</dbReference>
<feature type="compositionally biased region" description="Basic and acidic residues" evidence="2">
    <location>
        <begin position="426"/>
        <end position="440"/>
    </location>
</feature>
<proteinExistence type="predicted"/>
<reference evidence="4" key="1">
    <citation type="submission" date="2025-08" db="UniProtKB">
        <authorList>
            <consortium name="Ensembl"/>
        </authorList>
    </citation>
    <scope>IDENTIFICATION</scope>
</reference>
<dbReference type="GO" id="GO:0090162">
    <property type="term" value="P:establishment of epithelial cell polarity"/>
    <property type="evidence" value="ECO:0007669"/>
    <property type="project" value="InterPro"/>
</dbReference>
<feature type="compositionally biased region" description="Polar residues" evidence="2">
    <location>
        <begin position="315"/>
        <end position="326"/>
    </location>
</feature>